<keyword evidence="3" id="KW-0238">DNA-binding</keyword>
<evidence type="ECO:0000256" key="3">
    <source>
        <dbReference type="ARBA" id="ARBA00023125"/>
    </source>
</evidence>
<dbReference type="GO" id="GO:0003677">
    <property type="term" value="F:DNA binding"/>
    <property type="evidence" value="ECO:0007669"/>
    <property type="project" value="UniProtKB-KW"/>
</dbReference>
<reference evidence="6" key="1">
    <citation type="journal article" date="2014" name="Int. J. Syst. Evol. Microbiol.">
        <title>Complete genome sequence of Corynebacterium casei LMG S-19264T (=DSM 44701T), isolated from a smear-ripened cheese.</title>
        <authorList>
            <consortium name="US DOE Joint Genome Institute (JGI-PGF)"/>
            <person name="Walter F."/>
            <person name="Albersmeier A."/>
            <person name="Kalinowski J."/>
            <person name="Ruckert C."/>
        </authorList>
    </citation>
    <scope>NUCLEOTIDE SEQUENCE</scope>
    <source>
        <strain evidence="6">CGMCC 1.15178</strain>
    </source>
</reference>
<dbReference type="InterPro" id="IPR000551">
    <property type="entry name" value="MerR-type_HTH_dom"/>
</dbReference>
<dbReference type="PROSITE" id="PS50937">
    <property type="entry name" value="HTH_MERR_2"/>
    <property type="match status" value="1"/>
</dbReference>
<dbReference type="PANTHER" id="PTHR30204">
    <property type="entry name" value="REDOX-CYCLING DRUG-SENSING TRANSCRIPTIONAL ACTIVATOR SOXR"/>
    <property type="match status" value="1"/>
</dbReference>
<dbReference type="RefSeq" id="WP_188994131.1">
    <property type="nucleotide sequence ID" value="NZ_BMHP01000003.1"/>
</dbReference>
<dbReference type="CDD" id="cd00592">
    <property type="entry name" value="HTH_MerR-like"/>
    <property type="match status" value="1"/>
</dbReference>
<evidence type="ECO:0000256" key="2">
    <source>
        <dbReference type="ARBA" id="ARBA00023015"/>
    </source>
</evidence>
<protein>
    <recommendedName>
        <fullName evidence="5">HTH merR-type domain-containing protein</fullName>
    </recommendedName>
</protein>
<evidence type="ECO:0000313" key="7">
    <source>
        <dbReference type="Proteomes" id="UP000612456"/>
    </source>
</evidence>
<dbReference type="Proteomes" id="UP000612456">
    <property type="component" value="Unassembled WGS sequence"/>
</dbReference>
<keyword evidence="1" id="KW-0678">Repressor</keyword>
<keyword evidence="4" id="KW-0804">Transcription</keyword>
<comment type="caution">
    <text evidence="6">The sequence shown here is derived from an EMBL/GenBank/DDBJ whole genome shotgun (WGS) entry which is preliminary data.</text>
</comment>
<evidence type="ECO:0000313" key="6">
    <source>
        <dbReference type="EMBL" id="GGD77542.1"/>
    </source>
</evidence>
<name>A0A916Z5L8_9BACL</name>
<dbReference type="AlphaFoldDB" id="A0A916Z5L8"/>
<accession>A0A916Z5L8</accession>
<keyword evidence="7" id="KW-1185">Reference proteome</keyword>
<proteinExistence type="predicted"/>
<evidence type="ECO:0000256" key="4">
    <source>
        <dbReference type="ARBA" id="ARBA00023163"/>
    </source>
</evidence>
<dbReference type="InterPro" id="IPR047057">
    <property type="entry name" value="MerR_fam"/>
</dbReference>
<dbReference type="GO" id="GO:0003700">
    <property type="term" value="F:DNA-binding transcription factor activity"/>
    <property type="evidence" value="ECO:0007669"/>
    <property type="project" value="InterPro"/>
</dbReference>
<dbReference type="Pfam" id="PF13411">
    <property type="entry name" value="MerR_1"/>
    <property type="match status" value="1"/>
</dbReference>
<dbReference type="SUPFAM" id="SSF46955">
    <property type="entry name" value="Putative DNA-binding domain"/>
    <property type="match status" value="1"/>
</dbReference>
<evidence type="ECO:0000259" key="5">
    <source>
        <dbReference type="PROSITE" id="PS50937"/>
    </source>
</evidence>
<gene>
    <name evidence="6" type="ORF">GCM10010911_39470</name>
</gene>
<keyword evidence="2" id="KW-0805">Transcription regulation</keyword>
<dbReference type="PANTHER" id="PTHR30204:SF69">
    <property type="entry name" value="MERR-FAMILY TRANSCRIPTIONAL REGULATOR"/>
    <property type="match status" value="1"/>
</dbReference>
<reference evidence="6" key="2">
    <citation type="submission" date="2020-09" db="EMBL/GenBank/DDBJ databases">
        <authorList>
            <person name="Sun Q."/>
            <person name="Zhou Y."/>
        </authorList>
    </citation>
    <scope>NUCLEOTIDE SEQUENCE</scope>
    <source>
        <strain evidence="6">CGMCC 1.15178</strain>
    </source>
</reference>
<dbReference type="Gene3D" id="1.10.1660.10">
    <property type="match status" value="1"/>
</dbReference>
<feature type="domain" description="HTH merR-type" evidence="5">
    <location>
        <begin position="20"/>
        <end position="76"/>
    </location>
</feature>
<sequence length="134" mass="15421">MESYTAKQITEYLQQDDPEINLRTVRYYTQIGLIPPLALVGNKRVYTQKHLDYFRAILALTKTGESLASIARQLQDLSLEEVIRIGDRLSMYQQGNQIHQVSEDVFITTSPRISAELRQKMIESVSHLIKGERP</sequence>
<evidence type="ECO:0000256" key="1">
    <source>
        <dbReference type="ARBA" id="ARBA00022491"/>
    </source>
</evidence>
<dbReference type="EMBL" id="BMHP01000003">
    <property type="protein sequence ID" value="GGD77542.1"/>
    <property type="molecule type" value="Genomic_DNA"/>
</dbReference>
<dbReference type="SMART" id="SM00422">
    <property type="entry name" value="HTH_MERR"/>
    <property type="match status" value="1"/>
</dbReference>
<organism evidence="6 7">
    <name type="scientific">Paenibacillus nasutitermitis</name>
    <dbReference type="NCBI Taxonomy" id="1652958"/>
    <lineage>
        <taxon>Bacteria</taxon>
        <taxon>Bacillati</taxon>
        <taxon>Bacillota</taxon>
        <taxon>Bacilli</taxon>
        <taxon>Bacillales</taxon>
        <taxon>Paenibacillaceae</taxon>
        <taxon>Paenibacillus</taxon>
    </lineage>
</organism>
<dbReference type="InterPro" id="IPR009061">
    <property type="entry name" value="DNA-bd_dom_put_sf"/>
</dbReference>